<dbReference type="OMA" id="VEDEHTQ"/>
<reference evidence="4 5" key="1">
    <citation type="submission" date="2018-03" db="EMBL/GenBank/DDBJ databases">
        <title>Finding Nemo's genes: A chromosome-scale reference assembly of the genome of the orange clownfish Amphiprion percula.</title>
        <authorList>
            <person name="Lehmann R."/>
        </authorList>
    </citation>
    <scope>NUCLEOTIDE SEQUENCE</scope>
</reference>
<dbReference type="InterPro" id="IPR055167">
    <property type="entry name" value="Rootletin-like_CC"/>
</dbReference>
<dbReference type="Proteomes" id="UP000265080">
    <property type="component" value="Chromosome 12"/>
</dbReference>
<dbReference type="Pfam" id="PF15035">
    <property type="entry name" value="Rootletin"/>
    <property type="match status" value="1"/>
</dbReference>
<dbReference type="AlphaFoldDB" id="A0A3P8SU97"/>
<evidence type="ECO:0000259" key="3">
    <source>
        <dbReference type="Pfam" id="PF15035"/>
    </source>
</evidence>
<dbReference type="Ensembl" id="ENSAPET00000016313.1">
    <property type="protein sequence ID" value="ENSAPEP00000015895.1"/>
    <property type="gene ID" value="ENSAPEG00000011306.1"/>
</dbReference>
<evidence type="ECO:0000313" key="4">
    <source>
        <dbReference type="Ensembl" id="ENSAPEP00000015895.1"/>
    </source>
</evidence>
<keyword evidence="5" id="KW-1185">Reference proteome</keyword>
<protein>
    <recommendedName>
        <fullName evidence="3">Rootletin-like coiled-coil domain-containing protein</fullName>
    </recommendedName>
</protein>
<evidence type="ECO:0000256" key="2">
    <source>
        <dbReference type="SAM" id="Coils"/>
    </source>
</evidence>
<name>A0A3P8SU97_AMPPE</name>
<feature type="coiled-coil region" evidence="2">
    <location>
        <begin position="6"/>
        <end position="40"/>
    </location>
</feature>
<organism evidence="4 5">
    <name type="scientific">Amphiprion percula</name>
    <name type="common">Orange clownfish</name>
    <name type="synonym">Lutjanus percula</name>
    <dbReference type="NCBI Taxonomy" id="161767"/>
    <lineage>
        <taxon>Eukaryota</taxon>
        <taxon>Metazoa</taxon>
        <taxon>Chordata</taxon>
        <taxon>Craniata</taxon>
        <taxon>Vertebrata</taxon>
        <taxon>Euteleostomi</taxon>
        <taxon>Actinopterygii</taxon>
        <taxon>Neopterygii</taxon>
        <taxon>Teleostei</taxon>
        <taxon>Neoteleostei</taxon>
        <taxon>Acanthomorphata</taxon>
        <taxon>Ovalentaria</taxon>
        <taxon>Pomacentridae</taxon>
        <taxon>Amphiprion</taxon>
    </lineage>
</organism>
<dbReference type="STRING" id="161767.ENSAPEP00000015895"/>
<accession>A0A3P8SU97</accession>
<reference evidence="4" key="2">
    <citation type="submission" date="2025-08" db="UniProtKB">
        <authorList>
            <consortium name="Ensembl"/>
        </authorList>
    </citation>
    <scope>IDENTIFICATION</scope>
</reference>
<feature type="domain" description="Rootletin-like coiled-coil" evidence="3">
    <location>
        <begin position="67"/>
        <end position="219"/>
    </location>
</feature>
<sequence>MESELLIGWQQEKAELQQEVRRLQEALADSRAEGVELQARSRALSQRLSQSACPALGPSEGEEREWRRRLRESREREARQALLIHRLQNKLQVLEYRDRCQRLELQVEDEHTQLISTERIREQHSDSLESALIRLEEEQHRSVGLADTNALLREQLSQSGRANRALREDLQKLTADWTTAAEEAEQREADWQREREAQLLSVWRSVVSLRRHCYTLKTA</sequence>
<reference evidence="4" key="3">
    <citation type="submission" date="2025-09" db="UniProtKB">
        <authorList>
            <consortium name="Ensembl"/>
        </authorList>
    </citation>
    <scope>IDENTIFICATION</scope>
</reference>
<proteinExistence type="predicted"/>
<evidence type="ECO:0000256" key="1">
    <source>
        <dbReference type="ARBA" id="ARBA00023054"/>
    </source>
</evidence>
<evidence type="ECO:0000313" key="5">
    <source>
        <dbReference type="Proteomes" id="UP000265080"/>
    </source>
</evidence>
<dbReference type="GeneTree" id="ENSGT00940000164964"/>
<keyword evidence="1 2" id="KW-0175">Coiled coil</keyword>